<proteinExistence type="predicted"/>
<dbReference type="InterPro" id="IPR002346">
    <property type="entry name" value="Mopterin_DH_FAD-bd"/>
</dbReference>
<dbReference type="PANTHER" id="PTHR42659">
    <property type="entry name" value="XANTHINE DEHYDROGENASE SUBUNIT C-RELATED"/>
    <property type="match status" value="1"/>
</dbReference>
<dbReference type="SUPFAM" id="SSF56176">
    <property type="entry name" value="FAD-binding/transporter-associated domain-like"/>
    <property type="match status" value="1"/>
</dbReference>
<evidence type="ECO:0000313" key="2">
    <source>
        <dbReference type="EMBL" id="KKO02984.1"/>
    </source>
</evidence>
<dbReference type="GO" id="GO:0071949">
    <property type="term" value="F:FAD binding"/>
    <property type="evidence" value="ECO:0007669"/>
    <property type="project" value="InterPro"/>
</dbReference>
<dbReference type="Gene3D" id="3.30.465.10">
    <property type="match status" value="1"/>
</dbReference>
<dbReference type="PANTHER" id="PTHR42659:SF9">
    <property type="entry name" value="XANTHINE DEHYDROGENASE FAD-BINDING SUBUNIT XDHB-RELATED"/>
    <property type="match status" value="1"/>
</dbReference>
<comment type="caution">
    <text evidence="2">The sequence shown here is derived from an EMBL/GenBank/DDBJ whole genome shotgun (WGS) entry which is preliminary data.</text>
</comment>
<protein>
    <recommendedName>
        <fullName evidence="1">FAD-binding PCMH-type domain-containing protein</fullName>
    </recommendedName>
</protein>
<dbReference type="InterPro" id="IPR016169">
    <property type="entry name" value="FAD-bd_PCMH_sub2"/>
</dbReference>
<dbReference type="AlphaFoldDB" id="A0A0F9YET7"/>
<dbReference type="InterPro" id="IPR051312">
    <property type="entry name" value="Diverse_Substr_Oxidored"/>
</dbReference>
<name>A0A0F9YET7_9ZZZZ</name>
<dbReference type="InterPro" id="IPR016166">
    <property type="entry name" value="FAD-bd_PCMH"/>
</dbReference>
<gene>
    <name evidence="2" type="ORF">LCGC14_0099050</name>
</gene>
<reference evidence="2" key="1">
    <citation type="journal article" date="2015" name="Nature">
        <title>Complex archaea that bridge the gap between prokaryotes and eukaryotes.</title>
        <authorList>
            <person name="Spang A."/>
            <person name="Saw J.H."/>
            <person name="Jorgensen S.L."/>
            <person name="Zaremba-Niedzwiedzka K."/>
            <person name="Martijn J."/>
            <person name="Lind A.E."/>
            <person name="van Eijk R."/>
            <person name="Schleper C."/>
            <person name="Guy L."/>
            <person name="Ettema T.J."/>
        </authorList>
    </citation>
    <scope>NUCLEOTIDE SEQUENCE</scope>
</reference>
<dbReference type="InterPro" id="IPR036318">
    <property type="entry name" value="FAD-bd_PCMH-like_sf"/>
</dbReference>
<feature type="domain" description="FAD-binding PCMH-type" evidence="1">
    <location>
        <begin position="27"/>
        <end position="194"/>
    </location>
</feature>
<sequence>MEPASDTDQASKAIPIVPIKPMTIAVTDRTQTHILFPQSASEAVALAVRHQAPYIAGATALQLSWNKTANWPTQAIALSGLSELIGCKRLVSSWQLGALTSLAELANNSALAEDMPLLSQAAVSVGAAGVRQLGTLAGNIGFAGDLLPSLLVLDTQVLWIDRHGRSQQQPLTQWLEAPQSQGLITALQIPVPLAGSLTRMEKLASRSAFNPPLLNVASLQCWQEGQLQKLRLAIGGNAIQPCLLPISPHFLPLQDSRRVLNTALRATLDSILPLGCAQRDYLISAGANLLCDQLSPDLS</sequence>
<evidence type="ECO:0000259" key="1">
    <source>
        <dbReference type="PROSITE" id="PS51387"/>
    </source>
</evidence>
<dbReference type="GO" id="GO:0016491">
    <property type="term" value="F:oxidoreductase activity"/>
    <property type="evidence" value="ECO:0007669"/>
    <property type="project" value="InterPro"/>
</dbReference>
<organism evidence="2">
    <name type="scientific">marine sediment metagenome</name>
    <dbReference type="NCBI Taxonomy" id="412755"/>
    <lineage>
        <taxon>unclassified sequences</taxon>
        <taxon>metagenomes</taxon>
        <taxon>ecological metagenomes</taxon>
    </lineage>
</organism>
<dbReference type="Pfam" id="PF00941">
    <property type="entry name" value="FAD_binding_5"/>
    <property type="match status" value="1"/>
</dbReference>
<dbReference type="PROSITE" id="PS51387">
    <property type="entry name" value="FAD_PCMH"/>
    <property type="match status" value="1"/>
</dbReference>
<dbReference type="EMBL" id="LAZR01000028">
    <property type="protein sequence ID" value="KKO02984.1"/>
    <property type="molecule type" value="Genomic_DNA"/>
</dbReference>
<accession>A0A0F9YET7</accession>